<dbReference type="Gene3D" id="3.40.50.620">
    <property type="entry name" value="HUPs"/>
    <property type="match status" value="1"/>
</dbReference>
<evidence type="ECO:0000256" key="2">
    <source>
        <dbReference type="ARBA" id="ARBA00022707"/>
    </source>
</evidence>
<evidence type="ECO:0000313" key="8">
    <source>
        <dbReference type="EMBL" id="KNC52158.1"/>
    </source>
</evidence>
<keyword evidence="2" id="KW-0519">Myristate</keyword>
<dbReference type="AlphaFoldDB" id="A0A0L0DL95"/>
<evidence type="ECO:0000259" key="7">
    <source>
        <dbReference type="PROSITE" id="PS50222"/>
    </source>
</evidence>
<dbReference type="Proteomes" id="UP000054408">
    <property type="component" value="Unassembled WGS sequence"/>
</dbReference>
<dbReference type="STRING" id="461836.A0A0L0DL95"/>
<dbReference type="InterPro" id="IPR002048">
    <property type="entry name" value="EF_hand_dom"/>
</dbReference>
<reference evidence="8 9" key="1">
    <citation type="submission" date="2010-05" db="EMBL/GenBank/DDBJ databases">
        <title>The Genome Sequence of Thecamonas trahens ATCC 50062.</title>
        <authorList>
            <consortium name="The Broad Institute Genome Sequencing Platform"/>
            <person name="Russ C."/>
            <person name="Cuomo C."/>
            <person name="Shea T."/>
            <person name="Young S.K."/>
            <person name="Zeng Q."/>
            <person name="Koehrsen M."/>
            <person name="Haas B."/>
            <person name="Borodovsky M."/>
            <person name="Guigo R."/>
            <person name="Alvarado L."/>
            <person name="Berlin A."/>
            <person name="Bochicchio J."/>
            <person name="Borenstein D."/>
            <person name="Chapman S."/>
            <person name="Chen Z."/>
            <person name="Freedman E."/>
            <person name="Gellesch M."/>
            <person name="Goldberg J."/>
            <person name="Griggs A."/>
            <person name="Gujja S."/>
            <person name="Heilman E."/>
            <person name="Heiman D."/>
            <person name="Hepburn T."/>
            <person name="Howarth C."/>
            <person name="Jen D."/>
            <person name="Larson L."/>
            <person name="Mehta T."/>
            <person name="Park D."/>
            <person name="Pearson M."/>
            <person name="Roberts A."/>
            <person name="Saif S."/>
            <person name="Shenoy N."/>
            <person name="Sisk P."/>
            <person name="Stolte C."/>
            <person name="Sykes S."/>
            <person name="Thomson T."/>
            <person name="Walk T."/>
            <person name="White J."/>
            <person name="Yandava C."/>
            <person name="Burger G."/>
            <person name="Gray M.W."/>
            <person name="Holland P.W.H."/>
            <person name="King N."/>
            <person name="Lang F.B.F."/>
            <person name="Roger A.J."/>
            <person name="Ruiz-Trillo I."/>
            <person name="Lander E."/>
            <person name="Nusbaum C."/>
        </authorList>
    </citation>
    <scope>NUCLEOTIDE SEQUENCE [LARGE SCALE GENOMIC DNA]</scope>
    <source>
        <strain evidence="8 9">ATCC 50062</strain>
    </source>
</reference>
<feature type="domain" description="EF-hand" evidence="7">
    <location>
        <begin position="63"/>
        <end position="98"/>
    </location>
</feature>
<dbReference type="eggNOG" id="KOG0044">
    <property type="taxonomic scope" value="Eukaryota"/>
</dbReference>
<comment type="similarity">
    <text evidence="1">Belongs to the recoverin family.</text>
</comment>
<keyword evidence="6" id="KW-0449">Lipoprotein</keyword>
<evidence type="ECO:0000256" key="6">
    <source>
        <dbReference type="ARBA" id="ARBA00023288"/>
    </source>
</evidence>
<dbReference type="InterPro" id="IPR011992">
    <property type="entry name" value="EF-hand-dom_pair"/>
</dbReference>
<dbReference type="InterPro" id="IPR018247">
    <property type="entry name" value="EF_Hand_1_Ca_BS"/>
</dbReference>
<dbReference type="CDD" id="cd23659">
    <property type="entry name" value="USP_At3g01520-like"/>
    <property type="match status" value="1"/>
</dbReference>
<keyword evidence="5" id="KW-0106">Calcium</keyword>
<name>A0A0L0DL95_THETB</name>
<protein>
    <submittedName>
        <fullName evidence="8">Neuronal calcium sensor 1</fullName>
    </submittedName>
</protein>
<accession>A0A0L0DL95</accession>
<feature type="domain" description="EF-hand" evidence="7">
    <location>
        <begin position="168"/>
        <end position="203"/>
    </location>
</feature>
<dbReference type="SUPFAM" id="SSF47473">
    <property type="entry name" value="EF-hand"/>
    <property type="match status" value="1"/>
</dbReference>
<dbReference type="PANTHER" id="PTHR23055:SF178">
    <property type="entry name" value="NEUROCALCIN HOMOLOG"/>
    <property type="match status" value="1"/>
</dbReference>
<dbReference type="EMBL" id="GL349436">
    <property type="protein sequence ID" value="KNC52158.1"/>
    <property type="molecule type" value="Genomic_DNA"/>
</dbReference>
<dbReference type="RefSeq" id="XP_013762161.1">
    <property type="nucleotide sequence ID" value="XM_013906707.1"/>
</dbReference>
<keyword evidence="9" id="KW-1185">Reference proteome</keyword>
<dbReference type="SMART" id="SM00054">
    <property type="entry name" value="EFh"/>
    <property type="match status" value="2"/>
</dbReference>
<dbReference type="GeneID" id="25560758"/>
<dbReference type="PRINTS" id="PR00450">
    <property type="entry name" value="RECOVERIN"/>
</dbReference>
<dbReference type="OrthoDB" id="843225at2759"/>
<sequence>MGQGHAKEAEMRTLAAAQEDTHFTLSEVKHLRKHYERVCGGSELTRDQFGELVDELHLPGLSDSREMLDEVFTLFDIDESDSVNFKDLLSALSICARGSLEERILLAFHMFGATSGGVVSRASMLKVLTHLAPLIRSSGEGVPGVLPSDASSSINSAGVADAGVDIDALSQFVDTIFAECDLDADGALNIPEFTRAVRATPQLLAFMGNFVTADTAANRPRRYLVAVDGGESCHRAFQHVLTDLQGREHSLHLVVVVRKLDPRHKPPLMSSAKFEAEFAARHDAMLATMQSFEELAHEAGVARVETEVVRDVAEVGPAIIDVAHRIDADVLAMGFEGQSGRQHNSADVHLGYVASYCIQHAHCSVLIIK</sequence>
<proteinExistence type="inferred from homology"/>
<dbReference type="GO" id="GO:0005509">
    <property type="term" value="F:calcium ion binding"/>
    <property type="evidence" value="ECO:0007669"/>
    <property type="project" value="InterPro"/>
</dbReference>
<evidence type="ECO:0000256" key="3">
    <source>
        <dbReference type="ARBA" id="ARBA00022723"/>
    </source>
</evidence>
<gene>
    <name evidence="8" type="ORF">AMSG_00984</name>
</gene>
<dbReference type="InterPro" id="IPR028846">
    <property type="entry name" value="Recoverin"/>
</dbReference>
<evidence type="ECO:0000256" key="4">
    <source>
        <dbReference type="ARBA" id="ARBA00022737"/>
    </source>
</evidence>
<evidence type="ECO:0000313" key="9">
    <source>
        <dbReference type="Proteomes" id="UP000054408"/>
    </source>
</evidence>
<dbReference type="Gene3D" id="1.10.238.10">
    <property type="entry name" value="EF-hand"/>
    <property type="match status" value="1"/>
</dbReference>
<keyword evidence="4" id="KW-0677">Repeat</keyword>
<dbReference type="SUPFAM" id="SSF52402">
    <property type="entry name" value="Adenine nucleotide alpha hydrolases-like"/>
    <property type="match status" value="1"/>
</dbReference>
<dbReference type="InterPro" id="IPR006016">
    <property type="entry name" value="UspA"/>
</dbReference>
<dbReference type="PROSITE" id="PS50222">
    <property type="entry name" value="EF_HAND_2"/>
    <property type="match status" value="2"/>
</dbReference>
<evidence type="ECO:0000256" key="1">
    <source>
        <dbReference type="ARBA" id="ARBA00006049"/>
    </source>
</evidence>
<dbReference type="Pfam" id="PF00582">
    <property type="entry name" value="Usp"/>
    <property type="match status" value="1"/>
</dbReference>
<organism evidence="8 9">
    <name type="scientific">Thecamonas trahens ATCC 50062</name>
    <dbReference type="NCBI Taxonomy" id="461836"/>
    <lineage>
        <taxon>Eukaryota</taxon>
        <taxon>Apusozoa</taxon>
        <taxon>Apusomonadida</taxon>
        <taxon>Apusomonadidae</taxon>
        <taxon>Thecamonas</taxon>
    </lineage>
</organism>
<keyword evidence="3" id="KW-0479">Metal-binding</keyword>
<evidence type="ECO:0000256" key="5">
    <source>
        <dbReference type="ARBA" id="ARBA00022837"/>
    </source>
</evidence>
<dbReference type="PROSITE" id="PS00018">
    <property type="entry name" value="EF_HAND_1"/>
    <property type="match status" value="2"/>
</dbReference>
<dbReference type="InterPro" id="IPR014729">
    <property type="entry name" value="Rossmann-like_a/b/a_fold"/>
</dbReference>
<dbReference type="PANTHER" id="PTHR23055">
    <property type="entry name" value="CALCIUM BINDING PROTEINS"/>
    <property type="match status" value="1"/>
</dbReference>